<dbReference type="Gene3D" id="3.40.980.10">
    <property type="entry name" value="MoaB/Mog-like domain"/>
    <property type="match status" value="1"/>
</dbReference>
<evidence type="ECO:0000259" key="3">
    <source>
        <dbReference type="SMART" id="SM00852"/>
    </source>
</evidence>
<dbReference type="GO" id="GO:0006777">
    <property type="term" value="P:Mo-molybdopterin cofactor biosynthetic process"/>
    <property type="evidence" value="ECO:0007669"/>
    <property type="project" value="UniProtKB-KW"/>
</dbReference>
<comment type="caution">
    <text evidence="4">The sequence shown here is derived from an EMBL/GenBank/DDBJ whole genome shotgun (WGS) entry which is preliminary data.</text>
</comment>
<evidence type="ECO:0000256" key="2">
    <source>
        <dbReference type="ARBA" id="ARBA00023150"/>
    </source>
</evidence>
<sequence length="140" mass="15463">MLKIAVITASDRAYKGEYKDLSGPKIKEIIDNSNIDAEVSLFIVPDEKEKIKKMIKKKIGVDYIITTGGTGISPRDVTPEVTESICTRELPGISEMLRMESYKETKNALFSRAFSGVKDNTIIINFPGSVKAVAFCTKLV</sequence>
<comment type="pathway">
    <text evidence="1">Cofactor biosynthesis; molybdopterin biosynthesis.</text>
</comment>
<evidence type="ECO:0000256" key="1">
    <source>
        <dbReference type="ARBA" id="ARBA00005046"/>
    </source>
</evidence>
<feature type="non-terminal residue" evidence="4">
    <location>
        <position position="140"/>
    </location>
</feature>
<dbReference type="Proteomes" id="UP000271125">
    <property type="component" value="Unassembled WGS sequence"/>
</dbReference>
<dbReference type="SUPFAM" id="SSF53218">
    <property type="entry name" value="Molybdenum cofactor biosynthesis proteins"/>
    <property type="match status" value="1"/>
</dbReference>
<feature type="domain" description="MoaB/Mog" evidence="3">
    <location>
        <begin position="5"/>
        <end position="140"/>
    </location>
</feature>
<protein>
    <submittedName>
        <fullName evidence="4">MogA/MoaB family molybdenum cofactor biosynthesis protein</fullName>
    </submittedName>
</protein>
<dbReference type="Pfam" id="PF00994">
    <property type="entry name" value="MoCF_biosynth"/>
    <property type="match status" value="1"/>
</dbReference>
<dbReference type="PANTHER" id="PTHR43764:SF1">
    <property type="entry name" value="MOLYBDOPTERIN MOLYBDOTRANSFERASE"/>
    <property type="match status" value="1"/>
</dbReference>
<dbReference type="AlphaFoldDB" id="A0A660SF72"/>
<dbReference type="EMBL" id="QNBD01000236">
    <property type="protein sequence ID" value="RKX68846.1"/>
    <property type="molecule type" value="Genomic_DNA"/>
</dbReference>
<evidence type="ECO:0000313" key="4">
    <source>
        <dbReference type="EMBL" id="RKX68846.1"/>
    </source>
</evidence>
<dbReference type="PANTHER" id="PTHR43764">
    <property type="entry name" value="MOLYBDENUM COFACTOR BIOSYNTHESIS"/>
    <property type="match status" value="1"/>
</dbReference>
<dbReference type="InterPro" id="IPR001453">
    <property type="entry name" value="MoaB/Mog_dom"/>
</dbReference>
<proteinExistence type="predicted"/>
<dbReference type="NCBIfam" id="TIGR00177">
    <property type="entry name" value="molyb_syn"/>
    <property type="match status" value="1"/>
</dbReference>
<dbReference type="SMART" id="SM00852">
    <property type="entry name" value="MoCF_biosynth"/>
    <property type="match status" value="1"/>
</dbReference>
<dbReference type="InterPro" id="IPR036425">
    <property type="entry name" value="MoaB/Mog-like_dom_sf"/>
</dbReference>
<dbReference type="CDD" id="cd00886">
    <property type="entry name" value="MogA_MoaB"/>
    <property type="match status" value="1"/>
</dbReference>
<gene>
    <name evidence="4" type="ORF">DRP43_05065</name>
</gene>
<evidence type="ECO:0000313" key="5">
    <source>
        <dbReference type="Proteomes" id="UP000271125"/>
    </source>
</evidence>
<reference evidence="4 5" key="1">
    <citation type="submission" date="2018-06" db="EMBL/GenBank/DDBJ databases">
        <title>Extensive metabolic versatility and redundancy in microbially diverse, dynamic hydrothermal sediments.</title>
        <authorList>
            <person name="Dombrowski N."/>
            <person name="Teske A."/>
            <person name="Baker B.J."/>
        </authorList>
    </citation>
    <scope>NUCLEOTIDE SEQUENCE [LARGE SCALE GENOMIC DNA]</scope>
    <source>
        <strain evidence="4">B10_G13</strain>
    </source>
</reference>
<accession>A0A660SF72</accession>
<keyword evidence="2" id="KW-0501">Molybdenum cofactor biosynthesis</keyword>
<name>A0A660SF72_UNCT6</name>
<dbReference type="InterPro" id="IPR051920">
    <property type="entry name" value="MPT_Adenylyltrnsfr/MoaC-Rel"/>
</dbReference>
<organism evidence="4 5">
    <name type="scientific">candidate division TA06 bacterium</name>
    <dbReference type="NCBI Taxonomy" id="2250710"/>
    <lineage>
        <taxon>Bacteria</taxon>
        <taxon>Bacteria division TA06</taxon>
    </lineage>
</organism>